<evidence type="ECO:0000256" key="6">
    <source>
        <dbReference type="SAM" id="MobiDB-lite"/>
    </source>
</evidence>
<keyword evidence="10" id="KW-1185">Reference proteome</keyword>
<keyword evidence="3 4" id="KW-1278">Translocase</keyword>
<keyword evidence="3" id="KW-0830">Ubiquinone</keyword>
<dbReference type="InterPro" id="IPR020396">
    <property type="entry name" value="NADH_UbQ_OxRdtase_CS"/>
</dbReference>
<feature type="region of interest" description="Disordered" evidence="6">
    <location>
        <begin position="1"/>
        <end position="33"/>
    </location>
</feature>
<feature type="domain" description="NADH:ubiquinone oxidoreductase 30kDa subunit" evidence="7">
    <location>
        <begin position="61"/>
        <end position="187"/>
    </location>
</feature>
<dbReference type="HAMAP" id="MF_01357">
    <property type="entry name" value="NDH1_NuoC"/>
    <property type="match status" value="1"/>
</dbReference>
<comment type="similarity">
    <text evidence="1 3 4">Belongs to the complex I 30 kDa subunit family.</text>
</comment>
<comment type="function">
    <text evidence="3">NDH-1 shuttles electrons from NADH, via FMN and iron-sulfur (Fe-S) centers, to quinones in the respiratory chain. The immediate electron acceptor for the enzyme in this species is believed to be ubiquinone. Couples the redox reaction to proton translocation (for every two electrons transferred, four hydrogen ions are translocated across the cytoplasmic membrane), and thus conserves the redox energy in a proton gradient.</text>
</comment>
<evidence type="ECO:0000256" key="4">
    <source>
        <dbReference type="RuleBase" id="RU003456"/>
    </source>
</evidence>
<dbReference type="PROSITE" id="PS00542">
    <property type="entry name" value="COMPLEX1_30K"/>
    <property type="match status" value="1"/>
</dbReference>
<evidence type="ECO:0000256" key="5">
    <source>
        <dbReference type="RuleBase" id="RU003582"/>
    </source>
</evidence>
<evidence type="ECO:0000256" key="3">
    <source>
        <dbReference type="HAMAP-Rule" id="MF_01357"/>
    </source>
</evidence>
<proteinExistence type="inferred from homology"/>
<gene>
    <name evidence="3" type="primary">nuoC</name>
    <name evidence="8" type="ORF">Strain138_001505</name>
    <name evidence="9" type="ORF">Strain318_001505</name>
</gene>
<name>A0AA49Q4R3_9BACT</name>
<dbReference type="EC" id="7.1.1.-" evidence="3"/>
<dbReference type="SUPFAM" id="SSF143243">
    <property type="entry name" value="Nqo5-like"/>
    <property type="match status" value="1"/>
</dbReference>
<dbReference type="InterPro" id="IPR001268">
    <property type="entry name" value="NADH_UbQ_OxRdtase_30kDa_su"/>
</dbReference>
<dbReference type="Proteomes" id="UP001229955">
    <property type="component" value="Chromosome"/>
</dbReference>
<dbReference type="GO" id="GO:0050136">
    <property type="term" value="F:NADH dehydrogenase (quinone) (non-electrogenic) activity"/>
    <property type="evidence" value="ECO:0007669"/>
    <property type="project" value="UniProtKB-UniRule"/>
</dbReference>
<dbReference type="EMBL" id="CP130612">
    <property type="protein sequence ID" value="WKW12223.1"/>
    <property type="molecule type" value="Genomic_DNA"/>
</dbReference>
<evidence type="ECO:0000259" key="7">
    <source>
        <dbReference type="Pfam" id="PF00329"/>
    </source>
</evidence>
<keyword evidence="2 3" id="KW-0813">Transport</keyword>
<reference evidence="8" key="1">
    <citation type="submission" date="2023-07" db="EMBL/GenBank/DDBJ databases">
        <authorList>
            <person name="Haufschild T."/>
            <person name="Kallscheuer N."/>
            <person name="Hammer J."/>
            <person name="Kohn T."/>
            <person name="Kabuu M."/>
            <person name="Jogler M."/>
            <person name="Wohfarth N."/>
            <person name="Heuer A."/>
            <person name="Rohde M."/>
            <person name="van Teeseling M.C.F."/>
            <person name="Jogler C."/>
        </authorList>
    </citation>
    <scope>NUCLEOTIDE SEQUENCE</scope>
    <source>
        <strain evidence="8">Strain 138</strain>
        <strain evidence="9">Strain 318</strain>
    </source>
</reference>
<dbReference type="PANTHER" id="PTHR10884:SF14">
    <property type="entry name" value="NADH DEHYDROGENASE [UBIQUINONE] IRON-SULFUR PROTEIN 3, MITOCHONDRIAL"/>
    <property type="match status" value="1"/>
</dbReference>
<organism evidence="8">
    <name type="scientific">Pseudogemmatithrix spongiicola</name>
    <dbReference type="NCBI Taxonomy" id="3062599"/>
    <lineage>
        <taxon>Bacteria</taxon>
        <taxon>Pseudomonadati</taxon>
        <taxon>Gemmatimonadota</taxon>
        <taxon>Gemmatimonadia</taxon>
        <taxon>Gemmatimonadales</taxon>
        <taxon>Gemmatimonadaceae</taxon>
        <taxon>Pseudogemmatithrix</taxon>
    </lineage>
</organism>
<dbReference type="GO" id="GO:0008137">
    <property type="term" value="F:NADH dehydrogenase (ubiquinone) activity"/>
    <property type="evidence" value="ECO:0007669"/>
    <property type="project" value="InterPro"/>
</dbReference>
<evidence type="ECO:0000313" key="10">
    <source>
        <dbReference type="Proteomes" id="UP001229955"/>
    </source>
</evidence>
<evidence type="ECO:0000256" key="2">
    <source>
        <dbReference type="ARBA" id="ARBA00022448"/>
    </source>
</evidence>
<dbReference type="GO" id="GO:0005886">
    <property type="term" value="C:plasma membrane"/>
    <property type="evidence" value="ECO:0007669"/>
    <property type="project" value="UniProtKB-SubCell"/>
</dbReference>
<comment type="catalytic activity">
    <reaction evidence="3 5">
        <text>a quinone + NADH + 5 H(+)(in) = a quinol + NAD(+) + 4 H(+)(out)</text>
        <dbReference type="Rhea" id="RHEA:57888"/>
        <dbReference type="ChEBI" id="CHEBI:15378"/>
        <dbReference type="ChEBI" id="CHEBI:24646"/>
        <dbReference type="ChEBI" id="CHEBI:57540"/>
        <dbReference type="ChEBI" id="CHEBI:57945"/>
        <dbReference type="ChEBI" id="CHEBI:132124"/>
    </reaction>
</comment>
<dbReference type="Gene3D" id="3.30.460.80">
    <property type="entry name" value="NADH:ubiquinone oxidoreductase, 30kDa subunit"/>
    <property type="match status" value="1"/>
</dbReference>
<dbReference type="EMBL" id="CP130613">
    <property type="protein sequence ID" value="WKW15132.1"/>
    <property type="molecule type" value="Genomic_DNA"/>
</dbReference>
<dbReference type="AlphaFoldDB" id="A0AA49Q4R3"/>
<accession>A0AA49Q7J5</accession>
<dbReference type="GO" id="GO:0048038">
    <property type="term" value="F:quinone binding"/>
    <property type="evidence" value="ECO:0007669"/>
    <property type="project" value="UniProtKB-KW"/>
</dbReference>
<dbReference type="RefSeq" id="WP_367885101.1">
    <property type="nucleotide sequence ID" value="NZ_CP130612.1"/>
</dbReference>
<comment type="subcellular location">
    <subcellularLocation>
        <location evidence="3">Cell membrane</location>
        <topology evidence="3">Peripheral membrane protein</topology>
        <orientation evidence="3">Cytoplasmic side</orientation>
    </subcellularLocation>
</comment>
<evidence type="ECO:0000256" key="1">
    <source>
        <dbReference type="ARBA" id="ARBA00007569"/>
    </source>
</evidence>
<dbReference type="KEGG" id="pspc:Strain318_001505"/>
<accession>A0AA49Q4R3</accession>
<keyword evidence="3 4" id="KW-0520">NAD</keyword>
<sequence length="236" mass="26759">MSKHSTPSFTVVRPGNPGEQPTTPTGIAHRGGAMNPSVEALRARFGSAIGRAEVVWGDSTVYVDRAKVAEIAAWLQGDPDQSYEMLVDVTAVEYRDAMRAIEVVWHIRSLKFRRFLRLKAELPKDGKTPLAVPSVWGVWKAADWMERECYDMFGIEFTGHPDLRRILMWEQYKEGYPLRKDFPMRGRFSRSEQLRQALAANPEARYSKEELSIADAFEDLPLDMRRRLGGGAQTGE</sequence>
<dbReference type="Pfam" id="PF00329">
    <property type="entry name" value="Complex1_30kDa"/>
    <property type="match status" value="1"/>
</dbReference>
<dbReference type="PANTHER" id="PTHR10884">
    <property type="entry name" value="NADH DEHYDROGENASE UBIQUINONE IRON-SULFUR PROTEIN 3"/>
    <property type="match status" value="1"/>
</dbReference>
<keyword evidence="3 5" id="KW-0874">Quinone</keyword>
<protein>
    <recommendedName>
        <fullName evidence="3">NADH-quinone oxidoreductase subunit C</fullName>
        <ecNumber evidence="3">7.1.1.-</ecNumber>
    </recommendedName>
    <alternativeName>
        <fullName evidence="3">NADH dehydrogenase I subunit C</fullName>
    </alternativeName>
    <alternativeName>
        <fullName evidence="3">NDH-1 subunit C</fullName>
    </alternativeName>
</protein>
<keyword evidence="3" id="KW-0472">Membrane</keyword>
<dbReference type="InterPro" id="IPR037232">
    <property type="entry name" value="NADH_quin_OxRdtase_su_C/D-like"/>
</dbReference>
<evidence type="ECO:0000313" key="8">
    <source>
        <dbReference type="EMBL" id="WKW12223.1"/>
    </source>
</evidence>
<keyword evidence="3" id="KW-1003">Cell membrane</keyword>
<comment type="subunit">
    <text evidence="3">NDH-1 is composed of 14 different subunits. Subunits NuoB, C, D, E, F, and G constitute the peripheral sector of the complex.</text>
</comment>
<evidence type="ECO:0000313" key="9">
    <source>
        <dbReference type="EMBL" id="WKW15132.1"/>
    </source>
</evidence>
<dbReference type="InterPro" id="IPR010218">
    <property type="entry name" value="NADH_DH_suC"/>
</dbReference>